<reference evidence="4" key="1">
    <citation type="journal article" date="2019" name="Int. J. Syst. Evol. Microbiol.">
        <title>The Global Catalogue of Microorganisms (GCM) 10K type strain sequencing project: providing services to taxonomists for standard genome sequencing and annotation.</title>
        <authorList>
            <consortium name="The Broad Institute Genomics Platform"/>
            <consortium name="The Broad Institute Genome Sequencing Center for Infectious Disease"/>
            <person name="Wu L."/>
            <person name="Ma J."/>
        </authorList>
    </citation>
    <scope>NUCLEOTIDE SEQUENCE [LARGE SCALE GENOMIC DNA]</scope>
    <source>
        <strain evidence="4">IBRC-M 10908</strain>
    </source>
</reference>
<feature type="compositionally biased region" description="Gly residues" evidence="1">
    <location>
        <begin position="53"/>
        <end position="62"/>
    </location>
</feature>
<dbReference type="Proteomes" id="UP001595823">
    <property type="component" value="Unassembled WGS sequence"/>
</dbReference>
<feature type="compositionally biased region" description="Low complexity" evidence="1">
    <location>
        <begin position="154"/>
        <end position="169"/>
    </location>
</feature>
<feature type="region of interest" description="Disordered" evidence="1">
    <location>
        <begin position="1"/>
        <end position="116"/>
    </location>
</feature>
<feature type="compositionally biased region" description="Pro residues" evidence="1">
    <location>
        <begin position="1"/>
        <end position="16"/>
    </location>
</feature>
<feature type="compositionally biased region" description="Acidic residues" evidence="1">
    <location>
        <begin position="170"/>
        <end position="179"/>
    </location>
</feature>
<feature type="transmembrane region" description="Helical" evidence="2">
    <location>
        <begin position="125"/>
        <end position="147"/>
    </location>
</feature>
<keyword evidence="2" id="KW-0812">Transmembrane</keyword>
<feature type="compositionally biased region" description="Gly residues" evidence="1">
    <location>
        <begin position="17"/>
        <end position="26"/>
    </location>
</feature>
<accession>A0ABV8U2K7</accession>
<comment type="caution">
    <text evidence="3">The sequence shown here is derived from an EMBL/GenBank/DDBJ whole genome shotgun (WGS) entry which is preliminary data.</text>
</comment>
<keyword evidence="2" id="KW-0472">Membrane</keyword>
<keyword evidence="2" id="KW-1133">Transmembrane helix</keyword>
<proteinExistence type="predicted"/>
<evidence type="ECO:0000256" key="2">
    <source>
        <dbReference type="SAM" id="Phobius"/>
    </source>
</evidence>
<name>A0ABV8U2K7_9ACTN</name>
<keyword evidence="4" id="KW-1185">Reference proteome</keyword>
<sequence length="405" mass="42060">MTYQPPGPYPPEPTPGSGPGSTGGNGYHYDPTGPGAPYGNGGTQPDPYAAPGGAPGSYGGGPYSAPGGQPGPYGTDPYGSPGPYGAQSDPYEAQPPAGPPPGFPSTDQAAYGGPAPSPGSGNGTVIAVIAVVAVLLLGGGGIAAYYLTNDDDSSASPSAAGAQSDSDGNGSEDTDLSDETVEDDPILNATAGDCFTNNGSETSPDLVEATCGTGTFSVLEVRNGTDGSVCEGNPEFDYYASYPSDDVLLCLTYDYGGDAYHAQVDDCVYGASSGDDWNKTDCQTGAFRVLERFDGQTDESACTQGTYYNYYMTFSVSEPYLSRLLCMSFIYPDDAGYATKDNCLNMTGDPSSASFEFVDCDNANVYVTGRTNEFNAQSFCGNHGWTTWESYDFDDMAYTVCWAYT</sequence>
<feature type="region of interest" description="Disordered" evidence="1">
    <location>
        <begin position="152"/>
        <end position="179"/>
    </location>
</feature>
<dbReference type="RefSeq" id="WP_380623680.1">
    <property type="nucleotide sequence ID" value="NZ_JBHSDK010000028.1"/>
</dbReference>
<evidence type="ECO:0000313" key="4">
    <source>
        <dbReference type="Proteomes" id="UP001595823"/>
    </source>
</evidence>
<dbReference type="EMBL" id="JBHSDK010000028">
    <property type="protein sequence ID" value="MFC4337087.1"/>
    <property type="molecule type" value="Genomic_DNA"/>
</dbReference>
<evidence type="ECO:0000256" key="1">
    <source>
        <dbReference type="SAM" id="MobiDB-lite"/>
    </source>
</evidence>
<organism evidence="3 4">
    <name type="scientific">Salininema proteolyticum</name>
    <dbReference type="NCBI Taxonomy" id="1607685"/>
    <lineage>
        <taxon>Bacteria</taxon>
        <taxon>Bacillati</taxon>
        <taxon>Actinomycetota</taxon>
        <taxon>Actinomycetes</taxon>
        <taxon>Glycomycetales</taxon>
        <taxon>Glycomycetaceae</taxon>
        <taxon>Salininema</taxon>
    </lineage>
</organism>
<protein>
    <submittedName>
        <fullName evidence="3">Uncharacterized protein</fullName>
    </submittedName>
</protein>
<gene>
    <name evidence="3" type="ORF">ACFPET_17940</name>
</gene>
<evidence type="ECO:0000313" key="3">
    <source>
        <dbReference type="EMBL" id="MFC4337087.1"/>
    </source>
</evidence>